<evidence type="ECO:0000259" key="13">
    <source>
        <dbReference type="PROSITE" id="PS50262"/>
    </source>
</evidence>
<evidence type="ECO:0000256" key="3">
    <source>
        <dbReference type="ARBA" id="ARBA00022692"/>
    </source>
</evidence>
<dbReference type="SMART" id="SM01381">
    <property type="entry name" value="7TM_GPCR_Srsx"/>
    <property type="match status" value="1"/>
</dbReference>
<dbReference type="SMART" id="SM00451">
    <property type="entry name" value="ZnF_U1"/>
    <property type="match status" value="2"/>
</dbReference>
<dbReference type="SMART" id="SM00355">
    <property type="entry name" value="ZnF_C2H2"/>
    <property type="match status" value="2"/>
</dbReference>
<keyword evidence="10" id="KW-0539">Nucleus</keyword>
<feature type="transmembrane region" description="Helical" evidence="12">
    <location>
        <begin position="659"/>
        <end position="681"/>
    </location>
</feature>
<evidence type="ECO:0000256" key="12">
    <source>
        <dbReference type="SAM" id="Phobius"/>
    </source>
</evidence>
<keyword evidence="9 12" id="KW-0472">Membrane</keyword>
<dbReference type="CDD" id="cd15210">
    <property type="entry name" value="7tmA_GPR84-like"/>
    <property type="match status" value="1"/>
</dbReference>
<dbReference type="GO" id="GO:0008270">
    <property type="term" value="F:zinc ion binding"/>
    <property type="evidence" value="ECO:0007669"/>
    <property type="project" value="UniProtKB-KW"/>
</dbReference>
<feature type="compositionally biased region" description="Polar residues" evidence="11">
    <location>
        <begin position="134"/>
        <end position="150"/>
    </location>
</feature>
<keyword evidence="15" id="KW-1185">Reference proteome</keyword>
<feature type="transmembrane region" description="Helical" evidence="12">
    <location>
        <begin position="618"/>
        <end position="638"/>
    </location>
</feature>
<feature type="compositionally biased region" description="Pro residues" evidence="11">
    <location>
        <begin position="331"/>
        <end position="342"/>
    </location>
</feature>
<gene>
    <name evidence="14" type="ORF">CRENBAI_018674</name>
</gene>
<proteinExistence type="predicted"/>
<evidence type="ECO:0000256" key="10">
    <source>
        <dbReference type="ARBA" id="ARBA00023242"/>
    </source>
</evidence>
<evidence type="ECO:0000256" key="11">
    <source>
        <dbReference type="SAM" id="MobiDB-lite"/>
    </source>
</evidence>
<feature type="transmembrane region" description="Helical" evidence="12">
    <location>
        <begin position="543"/>
        <end position="567"/>
    </location>
</feature>
<dbReference type="PANTHER" id="PTHR23067:SF13">
    <property type="entry name" value="ZINC FINGER PROTEIN 385A"/>
    <property type="match status" value="1"/>
</dbReference>
<feature type="region of interest" description="Disordered" evidence="11">
    <location>
        <begin position="61"/>
        <end position="198"/>
    </location>
</feature>
<evidence type="ECO:0000313" key="14">
    <source>
        <dbReference type="EMBL" id="KAK5614712.1"/>
    </source>
</evidence>
<name>A0AAV9S087_9TELE</name>
<feature type="region of interest" description="Disordered" evidence="11">
    <location>
        <begin position="791"/>
        <end position="816"/>
    </location>
</feature>
<organism evidence="14 15">
    <name type="scientific">Crenichthys baileyi</name>
    <name type="common">White River springfish</name>
    <dbReference type="NCBI Taxonomy" id="28760"/>
    <lineage>
        <taxon>Eukaryota</taxon>
        <taxon>Metazoa</taxon>
        <taxon>Chordata</taxon>
        <taxon>Craniata</taxon>
        <taxon>Vertebrata</taxon>
        <taxon>Euteleostomi</taxon>
        <taxon>Actinopterygii</taxon>
        <taxon>Neopterygii</taxon>
        <taxon>Teleostei</taxon>
        <taxon>Neoteleostei</taxon>
        <taxon>Acanthomorphata</taxon>
        <taxon>Ovalentaria</taxon>
        <taxon>Atherinomorphae</taxon>
        <taxon>Cyprinodontiformes</taxon>
        <taxon>Goodeidae</taxon>
        <taxon>Crenichthys</taxon>
    </lineage>
</organism>
<dbReference type="PROSITE" id="PS00028">
    <property type="entry name" value="ZINC_FINGER_C2H2_1"/>
    <property type="match status" value="2"/>
</dbReference>
<feature type="region of interest" description="Disordered" evidence="11">
    <location>
        <begin position="312"/>
        <end position="361"/>
    </location>
</feature>
<dbReference type="Pfam" id="PF00001">
    <property type="entry name" value="7tm_1"/>
    <property type="match status" value="1"/>
</dbReference>
<feature type="compositionally biased region" description="Basic and acidic residues" evidence="11">
    <location>
        <begin position="481"/>
        <end position="492"/>
    </location>
</feature>
<keyword evidence="6" id="KW-0863">Zinc-finger</keyword>
<feature type="compositionally biased region" description="Low complexity" evidence="11">
    <location>
        <begin position="313"/>
        <end position="324"/>
    </location>
</feature>
<dbReference type="InterPro" id="IPR003604">
    <property type="entry name" value="Matrin/U1-like-C_Znf_C2H2"/>
</dbReference>
<dbReference type="FunFam" id="3.30.160.60:FF:000276">
    <property type="entry name" value="zinc finger protein 385A isoform X3"/>
    <property type="match status" value="1"/>
</dbReference>
<feature type="domain" description="G-protein coupled receptors family 1 profile" evidence="13">
    <location>
        <begin position="559"/>
        <end position="882"/>
    </location>
</feature>
<sequence length="916" mass="100857">MAVCEVLNQSTCFSTLLSHRCVQHLLFCSSTAPSTEGMKPIPAISRQELRYFLNRLQSQKTSQAEAHYKGNRHARRVKGIETSKTSRLHDGDKQQAPPPTSPSPPGLAPSSPMPDPNPNKQDDPQSCPSLKESPLTSNYLPTTSMNSADAESSVGTPLPSSPSLSAALSSSSGNPSAAAIPDTPSPAPSPSSGESEEEKAKKLLYCSLCKVAVNSLSQLEAHNKGTKHKTILEARSGLGPIKAYPRLGPKPSPEQGGELSSDPNTQERTFHCEICNVRVNSELQLKQHISSRRHRDGVAGTFKNSRAWTFTKSSGCSSSDGSCSVIESAGPTPPWTDLPPSPTSTTGNTPQLVEASPGSHPHHTWAHPFHSLLTVLLRWQLARRVRERGVQARWQWAPGVQLSPAPVRPKHMEIALVHQARMVQISIPNLWIILQNYLVPKSGFRQLIKSRFPGTPAGGTNDKSDKTIRGKHRTGVGLGCRETENKGPDQLKPKSIASSQSNKEVAQEGETHRTVLRMQMNHTNQTEDSIFSCYSSSVEEYRYFAVLWGCAVTIIGTVGNLMTILAFTLDPRLRTRFNVLIVNLAVADLLYCTVLQPISVDSYLHLRWRSGQLWCQIFGLLLFLSNSVSIITLCLIAVSRYLLVAKRAVFDRVFSNRGLILLLISAWGLGLASFGPLWSVYQFVPQVCTCSFDRTKGRPYTTILLFLYFFVGLGCVGVFYLLIYRKVKIASKALLRYRLSRHSSRKKPALSAQGTDDSGVESGVGKTCSSEISSQVEPEQTPDYNEKAIVPSKSSATPIRSSDSKSVTETVAPASQAATSGDDSEFKRVTRMCFTVFLCFVCCFVPFILLNIADKHNRAPQMLHMFCANLNWLNSCINPILYMLMNRQFRQAYSELLTRAASPFTCFCSRIQNHLL</sequence>
<dbReference type="Gene3D" id="3.30.160.60">
    <property type="entry name" value="Classic Zinc Finger"/>
    <property type="match status" value="2"/>
</dbReference>
<evidence type="ECO:0000256" key="5">
    <source>
        <dbReference type="ARBA" id="ARBA00022737"/>
    </source>
</evidence>
<feature type="transmembrane region" description="Helical" evidence="12">
    <location>
        <begin position="862"/>
        <end position="884"/>
    </location>
</feature>
<dbReference type="InterPro" id="IPR017452">
    <property type="entry name" value="GPCR_Rhodpsn_7TM"/>
</dbReference>
<dbReference type="InterPro" id="IPR000276">
    <property type="entry name" value="GPCR_Rhodpsn"/>
</dbReference>
<dbReference type="InterPro" id="IPR051845">
    <property type="entry name" value="Znf385"/>
</dbReference>
<dbReference type="Pfam" id="PF12874">
    <property type="entry name" value="zf-met"/>
    <property type="match status" value="2"/>
</dbReference>
<feature type="region of interest" description="Disordered" evidence="11">
    <location>
        <begin position="236"/>
        <end position="265"/>
    </location>
</feature>
<evidence type="ECO:0000256" key="7">
    <source>
        <dbReference type="ARBA" id="ARBA00022833"/>
    </source>
</evidence>
<feature type="compositionally biased region" description="Pro residues" evidence="11">
    <location>
        <begin position="96"/>
        <end position="117"/>
    </location>
</feature>
<dbReference type="AlphaFoldDB" id="A0AAV9S087"/>
<dbReference type="SUPFAM" id="SSF57667">
    <property type="entry name" value="beta-beta-alpha zinc fingers"/>
    <property type="match status" value="2"/>
</dbReference>
<dbReference type="InterPro" id="IPR013087">
    <property type="entry name" value="Znf_C2H2_type"/>
</dbReference>
<feature type="transmembrane region" description="Helical" evidence="12">
    <location>
        <begin position="701"/>
        <end position="723"/>
    </location>
</feature>
<keyword evidence="5" id="KW-0677">Repeat</keyword>
<dbReference type="EMBL" id="JAHHUM010001154">
    <property type="protein sequence ID" value="KAK5614712.1"/>
    <property type="molecule type" value="Genomic_DNA"/>
</dbReference>
<comment type="caution">
    <text evidence="14">The sequence shown here is derived from an EMBL/GenBank/DDBJ whole genome shotgun (WGS) entry which is preliminary data.</text>
</comment>
<evidence type="ECO:0000256" key="6">
    <source>
        <dbReference type="ARBA" id="ARBA00022771"/>
    </source>
</evidence>
<comment type="subcellular location">
    <subcellularLocation>
        <location evidence="2">Membrane</location>
    </subcellularLocation>
    <subcellularLocation>
        <location evidence="1">Nucleus</location>
    </subcellularLocation>
</comment>
<dbReference type="GO" id="GO:0005634">
    <property type="term" value="C:nucleus"/>
    <property type="evidence" value="ECO:0007669"/>
    <property type="project" value="UniProtKB-SubCell"/>
</dbReference>
<keyword evidence="8 12" id="KW-1133">Transmembrane helix</keyword>
<feature type="region of interest" description="Disordered" evidence="11">
    <location>
        <begin position="746"/>
        <end position="766"/>
    </location>
</feature>
<keyword evidence="3 12" id="KW-0812">Transmembrane</keyword>
<protein>
    <recommendedName>
        <fullName evidence="13">G-protein coupled receptors family 1 profile domain-containing protein</fullName>
    </recommendedName>
</protein>
<accession>A0AAV9S087</accession>
<evidence type="ECO:0000256" key="8">
    <source>
        <dbReference type="ARBA" id="ARBA00022989"/>
    </source>
</evidence>
<feature type="compositionally biased region" description="Polar residues" evidence="11">
    <location>
        <begin position="792"/>
        <end position="809"/>
    </location>
</feature>
<dbReference type="PROSITE" id="PS50262">
    <property type="entry name" value="G_PROTEIN_RECEP_F1_2"/>
    <property type="match status" value="1"/>
</dbReference>
<evidence type="ECO:0000313" key="15">
    <source>
        <dbReference type="Proteomes" id="UP001311232"/>
    </source>
</evidence>
<dbReference type="FunFam" id="3.30.160.60:FF:000293">
    <property type="entry name" value="zinc finger protein 385B isoform X3"/>
    <property type="match status" value="1"/>
</dbReference>
<dbReference type="Gene3D" id="1.20.1070.10">
    <property type="entry name" value="Rhodopsin 7-helix transmembrane proteins"/>
    <property type="match status" value="1"/>
</dbReference>
<dbReference type="SUPFAM" id="SSF81321">
    <property type="entry name" value="Family A G protein-coupled receptor-like"/>
    <property type="match status" value="1"/>
</dbReference>
<feature type="transmembrane region" description="Helical" evidence="12">
    <location>
        <begin position="832"/>
        <end position="850"/>
    </location>
</feature>
<feature type="compositionally biased region" description="Low complexity" evidence="11">
    <location>
        <begin position="152"/>
        <end position="182"/>
    </location>
</feature>
<evidence type="ECO:0000256" key="1">
    <source>
        <dbReference type="ARBA" id="ARBA00004123"/>
    </source>
</evidence>
<keyword evidence="7" id="KW-0862">Zinc</keyword>
<evidence type="ECO:0000256" key="2">
    <source>
        <dbReference type="ARBA" id="ARBA00004370"/>
    </source>
</evidence>
<dbReference type="GO" id="GO:0003676">
    <property type="term" value="F:nucleic acid binding"/>
    <property type="evidence" value="ECO:0007669"/>
    <property type="project" value="InterPro"/>
</dbReference>
<feature type="transmembrane region" description="Helical" evidence="12">
    <location>
        <begin position="579"/>
        <end position="598"/>
    </location>
</feature>
<evidence type="ECO:0000256" key="4">
    <source>
        <dbReference type="ARBA" id="ARBA00022723"/>
    </source>
</evidence>
<dbReference type="GO" id="GO:0004930">
    <property type="term" value="F:G protein-coupled receptor activity"/>
    <property type="evidence" value="ECO:0007669"/>
    <property type="project" value="InterPro"/>
</dbReference>
<dbReference type="GO" id="GO:0016020">
    <property type="term" value="C:membrane"/>
    <property type="evidence" value="ECO:0007669"/>
    <property type="project" value="UniProtKB-SubCell"/>
</dbReference>
<dbReference type="PRINTS" id="PR00237">
    <property type="entry name" value="GPCRRHODOPSN"/>
</dbReference>
<keyword evidence="4" id="KW-0479">Metal-binding</keyword>
<dbReference type="InterPro" id="IPR036236">
    <property type="entry name" value="Znf_C2H2_sf"/>
</dbReference>
<dbReference type="Proteomes" id="UP001311232">
    <property type="component" value="Unassembled WGS sequence"/>
</dbReference>
<dbReference type="PANTHER" id="PTHR23067">
    <property type="entry name" value="DOUBLE-STRANDED RNA-BINDING ZINC FINGER PROTEIN"/>
    <property type="match status" value="1"/>
</dbReference>
<reference evidence="14 15" key="1">
    <citation type="submission" date="2021-06" db="EMBL/GenBank/DDBJ databases">
        <authorList>
            <person name="Palmer J.M."/>
        </authorList>
    </citation>
    <scope>NUCLEOTIDE SEQUENCE [LARGE SCALE GENOMIC DNA]</scope>
    <source>
        <strain evidence="14 15">MEX-2019</strain>
        <tissue evidence="14">Muscle</tissue>
    </source>
</reference>
<feature type="region of interest" description="Disordered" evidence="11">
    <location>
        <begin position="453"/>
        <end position="509"/>
    </location>
</feature>
<evidence type="ECO:0000256" key="9">
    <source>
        <dbReference type="ARBA" id="ARBA00023136"/>
    </source>
</evidence>